<proteinExistence type="predicted"/>
<dbReference type="EMBL" id="DQZR01000133">
    <property type="protein sequence ID" value="HDM36248.1"/>
    <property type="molecule type" value="Genomic_DNA"/>
</dbReference>
<sequence>MEPINVRLPRKVIERVDDIASKNGLTRSEVLRQALTIYLSLLESVGDISGIRGLKIKPAEIGATRRKGLLLLHLKNRQVIALGATSCGGIGEKPGDVLKMDGRTLGRIMARTALIK</sequence>
<accession>A0A7C1AVB8</accession>
<dbReference type="InterPro" id="IPR013321">
    <property type="entry name" value="Arc_rbn_hlx_hlx"/>
</dbReference>
<dbReference type="Proteomes" id="UP000885863">
    <property type="component" value="Unassembled WGS sequence"/>
</dbReference>
<evidence type="ECO:0000259" key="1">
    <source>
        <dbReference type="Pfam" id="PF01402"/>
    </source>
</evidence>
<dbReference type="Gene3D" id="1.10.1220.10">
    <property type="entry name" value="Met repressor-like"/>
    <property type="match status" value="1"/>
</dbReference>
<name>A0A7C1AVB8_9EURY</name>
<comment type="caution">
    <text evidence="2">The sequence shown here is derived from an EMBL/GenBank/DDBJ whole genome shotgun (WGS) entry which is preliminary data.</text>
</comment>
<dbReference type="CDD" id="cd22231">
    <property type="entry name" value="RHH_NikR_HicB-like"/>
    <property type="match status" value="1"/>
</dbReference>
<dbReference type="InterPro" id="IPR002145">
    <property type="entry name" value="CopG"/>
</dbReference>
<dbReference type="Pfam" id="PF01402">
    <property type="entry name" value="RHH_1"/>
    <property type="match status" value="1"/>
</dbReference>
<reference evidence="2" key="1">
    <citation type="journal article" date="2020" name="mSystems">
        <title>Genome- and Community-Level Interaction Insights into Carbon Utilization and Element Cycling Functions of Hydrothermarchaeota in Hydrothermal Sediment.</title>
        <authorList>
            <person name="Zhou Z."/>
            <person name="Liu Y."/>
            <person name="Xu W."/>
            <person name="Pan J."/>
            <person name="Luo Z.H."/>
            <person name="Li M."/>
        </authorList>
    </citation>
    <scope>NUCLEOTIDE SEQUENCE [LARGE SCALE GENOMIC DNA]</scope>
    <source>
        <strain evidence="2">HyVt-185</strain>
    </source>
</reference>
<dbReference type="GO" id="GO:0006355">
    <property type="term" value="P:regulation of DNA-templated transcription"/>
    <property type="evidence" value="ECO:0007669"/>
    <property type="project" value="InterPro"/>
</dbReference>
<feature type="domain" description="Ribbon-helix-helix protein CopG" evidence="1">
    <location>
        <begin position="4"/>
        <end position="39"/>
    </location>
</feature>
<evidence type="ECO:0000313" key="2">
    <source>
        <dbReference type="EMBL" id="HDM36248.1"/>
    </source>
</evidence>
<gene>
    <name evidence="2" type="ORF">ENG09_03200</name>
</gene>
<dbReference type="AlphaFoldDB" id="A0A7C1AVB8"/>
<protein>
    <submittedName>
        <fullName evidence="2">Ribbon-helix-helix protein, CopG family</fullName>
    </submittedName>
</protein>
<dbReference type="InterPro" id="IPR010985">
    <property type="entry name" value="Ribbon_hlx_hlx"/>
</dbReference>
<organism evidence="2">
    <name type="scientific">Candidatus Syntropharchaeum butanivorans</name>
    <dbReference type="NCBI Taxonomy" id="1839936"/>
    <lineage>
        <taxon>Archaea</taxon>
        <taxon>Methanobacteriati</taxon>
        <taxon>Methanobacteriota</taxon>
        <taxon>Stenosarchaea group</taxon>
        <taxon>Methanomicrobia</taxon>
        <taxon>Methanosarcinales</taxon>
        <taxon>ANME-2 cluster</taxon>
        <taxon>Candidatus Syntropharchaeum</taxon>
    </lineage>
</organism>
<feature type="non-terminal residue" evidence="2">
    <location>
        <position position="116"/>
    </location>
</feature>
<dbReference type="SUPFAM" id="SSF47598">
    <property type="entry name" value="Ribbon-helix-helix"/>
    <property type="match status" value="1"/>
</dbReference>